<dbReference type="InterPro" id="IPR032465">
    <property type="entry name" value="ACMSD"/>
</dbReference>
<dbReference type="GO" id="GO:0016831">
    <property type="term" value="F:carboxy-lyase activity"/>
    <property type="evidence" value="ECO:0007669"/>
    <property type="project" value="InterPro"/>
</dbReference>
<name>A0A9D2E5Y8_9FIRM</name>
<accession>A0A9D2E5Y8</accession>
<feature type="domain" description="Amidohydrolase-related" evidence="2">
    <location>
        <begin position="3"/>
        <end position="279"/>
    </location>
</feature>
<comment type="caution">
    <text evidence="3">The sequence shown here is derived from an EMBL/GenBank/DDBJ whole genome shotgun (WGS) entry which is preliminary data.</text>
</comment>
<dbReference type="Proteomes" id="UP000824035">
    <property type="component" value="Unassembled WGS sequence"/>
</dbReference>
<reference evidence="3" key="2">
    <citation type="submission" date="2021-04" db="EMBL/GenBank/DDBJ databases">
        <authorList>
            <person name="Gilroy R."/>
        </authorList>
    </citation>
    <scope>NUCLEOTIDE SEQUENCE</scope>
    <source>
        <strain evidence="3">ChiGjej4B4-18154</strain>
    </source>
</reference>
<sequence length="284" mass="32883">MLIDMHIHPIFYGPICGDEKEVAFRGDTFGVWKQGPMEFDELFAEWDVCGLTQAALLPLDVTTTAGGWVVNNDQVEALCKLHPDKFYGFASVDPHRADALEVLERAFQQQGLQGLKLNPAKQRFDPADERMEPIYALCERENKPIIFHAGLSWEPNAPSRYAHPLAFEEVAIRHPNLRVCLAHFAWPWVREMVMLMIKYPNVYTDTALLYVDSPEEQMMELFTKDMGPMWFERCFPRQVMFGSNGPRFRAFKLKRAMDKVPMREFARENLYWKNALRFLSGGEV</sequence>
<proteinExistence type="predicted"/>
<keyword evidence="1" id="KW-0456">Lyase</keyword>
<dbReference type="Pfam" id="PF04909">
    <property type="entry name" value="Amidohydro_2"/>
    <property type="match status" value="1"/>
</dbReference>
<dbReference type="RefSeq" id="WP_394969541.1">
    <property type="nucleotide sequence ID" value="NZ_CALXHM010000049.1"/>
</dbReference>
<gene>
    <name evidence="3" type="ORF">H9813_09150</name>
</gene>
<dbReference type="GO" id="GO:0016787">
    <property type="term" value="F:hydrolase activity"/>
    <property type="evidence" value="ECO:0007669"/>
    <property type="project" value="InterPro"/>
</dbReference>
<dbReference type="SUPFAM" id="SSF51556">
    <property type="entry name" value="Metallo-dependent hydrolases"/>
    <property type="match status" value="1"/>
</dbReference>
<protein>
    <submittedName>
        <fullName evidence="3">Amidohydrolase family protein</fullName>
    </submittedName>
</protein>
<dbReference type="InterPro" id="IPR006680">
    <property type="entry name" value="Amidohydro-rel"/>
</dbReference>
<dbReference type="EMBL" id="DXBV01000091">
    <property type="protein sequence ID" value="HIZ31375.1"/>
    <property type="molecule type" value="Genomic_DNA"/>
</dbReference>
<dbReference type="PANTHER" id="PTHR21240">
    <property type="entry name" value="2-AMINO-3-CARBOXYLMUCONATE-6-SEMIALDEHYDE DECARBOXYLASE"/>
    <property type="match status" value="1"/>
</dbReference>
<reference evidence="3" key="1">
    <citation type="journal article" date="2021" name="PeerJ">
        <title>Extensive microbial diversity within the chicken gut microbiome revealed by metagenomics and culture.</title>
        <authorList>
            <person name="Gilroy R."/>
            <person name="Ravi A."/>
            <person name="Getino M."/>
            <person name="Pursley I."/>
            <person name="Horton D.L."/>
            <person name="Alikhan N.F."/>
            <person name="Baker D."/>
            <person name="Gharbi K."/>
            <person name="Hall N."/>
            <person name="Watson M."/>
            <person name="Adriaenssens E.M."/>
            <person name="Foster-Nyarko E."/>
            <person name="Jarju S."/>
            <person name="Secka A."/>
            <person name="Antonio M."/>
            <person name="Oren A."/>
            <person name="Chaudhuri R.R."/>
            <person name="La Ragione R."/>
            <person name="Hildebrand F."/>
            <person name="Pallen M.J."/>
        </authorList>
    </citation>
    <scope>NUCLEOTIDE SEQUENCE</scope>
    <source>
        <strain evidence="3">ChiGjej4B4-18154</strain>
    </source>
</reference>
<organism evidence="3 4">
    <name type="scientific">Candidatus Allofournierella merdipullorum</name>
    <dbReference type="NCBI Taxonomy" id="2838595"/>
    <lineage>
        <taxon>Bacteria</taxon>
        <taxon>Bacillati</taxon>
        <taxon>Bacillota</taxon>
        <taxon>Clostridia</taxon>
        <taxon>Eubacteriales</taxon>
        <taxon>Oscillospiraceae</taxon>
        <taxon>Allofournierella</taxon>
    </lineage>
</organism>
<evidence type="ECO:0000313" key="4">
    <source>
        <dbReference type="Proteomes" id="UP000824035"/>
    </source>
</evidence>
<dbReference type="PANTHER" id="PTHR21240:SF28">
    <property type="entry name" value="ISO-OROTATE DECARBOXYLASE (EUROFUNG)"/>
    <property type="match status" value="1"/>
</dbReference>
<dbReference type="GO" id="GO:0019748">
    <property type="term" value="P:secondary metabolic process"/>
    <property type="evidence" value="ECO:0007669"/>
    <property type="project" value="TreeGrafter"/>
</dbReference>
<dbReference type="Gene3D" id="3.20.20.140">
    <property type="entry name" value="Metal-dependent hydrolases"/>
    <property type="match status" value="1"/>
</dbReference>
<dbReference type="AlphaFoldDB" id="A0A9D2E5Y8"/>
<evidence type="ECO:0000313" key="3">
    <source>
        <dbReference type="EMBL" id="HIZ31375.1"/>
    </source>
</evidence>
<evidence type="ECO:0000259" key="2">
    <source>
        <dbReference type="Pfam" id="PF04909"/>
    </source>
</evidence>
<dbReference type="InterPro" id="IPR032466">
    <property type="entry name" value="Metal_Hydrolase"/>
</dbReference>
<dbReference type="GO" id="GO:0005737">
    <property type="term" value="C:cytoplasm"/>
    <property type="evidence" value="ECO:0007669"/>
    <property type="project" value="TreeGrafter"/>
</dbReference>
<evidence type="ECO:0000256" key="1">
    <source>
        <dbReference type="ARBA" id="ARBA00023239"/>
    </source>
</evidence>